<feature type="chain" id="PRO_5029576711" evidence="6">
    <location>
        <begin position="18"/>
        <end position="883"/>
    </location>
</feature>
<gene>
    <name evidence="7" type="ORF">AMELA_G00155150</name>
</gene>
<reference evidence="7 8" key="1">
    <citation type="submission" date="2020-02" db="EMBL/GenBank/DDBJ databases">
        <title>A chromosome-scale genome assembly of the black bullhead catfish (Ameiurus melas).</title>
        <authorList>
            <person name="Wen M."/>
            <person name="Zham M."/>
            <person name="Cabau C."/>
            <person name="Klopp C."/>
            <person name="Donnadieu C."/>
            <person name="Roques C."/>
            <person name="Bouchez O."/>
            <person name="Lampietro C."/>
            <person name="Jouanno E."/>
            <person name="Herpin A."/>
            <person name="Louis A."/>
            <person name="Berthelot C."/>
            <person name="Parey E."/>
            <person name="Roest-Crollius H."/>
            <person name="Braasch I."/>
            <person name="Postlethwait J."/>
            <person name="Robinson-Rechavi M."/>
            <person name="Echchiki A."/>
            <person name="Begum T."/>
            <person name="Montfort J."/>
            <person name="Schartl M."/>
            <person name="Bobe J."/>
            <person name="Guiguen Y."/>
        </authorList>
    </citation>
    <scope>NUCLEOTIDE SEQUENCE [LARGE SCALE GENOMIC DNA]</scope>
    <source>
        <strain evidence="7">M_S1</strain>
        <tissue evidence="7">Blood</tissue>
    </source>
</reference>
<dbReference type="CDD" id="cd00102">
    <property type="entry name" value="IPT"/>
    <property type="match status" value="1"/>
</dbReference>
<organism evidence="7 8">
    <name type="scientific">Ameiurus melas</name>
    <name type="common">Black bullhead</name>
    <name type="synonym">Silurus melas</name>
    <dbReference type="NCBI Taxonomy" id="219545"/>
    <lineage>
        <taxon>Eukaryota</taxon>
        <taxon>Metazoa</taxon>
        <taxon>Chordata</taxon>
        <taxon>Craniata</taxon>
        <taxon>Vertebrata</taxon>
        <taxon>Euteleostomi</taxon>
        <taxon>Actinopterygii</taxon>
        <taxon>Neopterygii</taxon>
        <taxon>Teleostei</taxon>
        <taxon>Ostariophysi</taxon>
        <taxon>Siluriformes</taxon>
        <taxon>Ictaluridae</taxon>
        <taxon>Ameiurus</taxon>
    </lineage>
</organism>
<dbReference type="GO" id="GO:0002116">
    <property type="term" value="C:semaphorin receptor complex"/>
    <property type="evidence" value="ECO:0007669"/>
    <property type="project" value="TreeGrafter"/>
</dbReference>
<feature type="signal peptide" evidence="6">
    <location>
        <begin position="1"/>
        <end position="17"/>
    </location>
</feature>
<evidence type="ECO:0000256" key="1">
    <source>
        <dbReference type="ARBA" id="ARBA00004370"/>
    </source>
</evidence>
<name>A0A7J6ADA8_AMEME</name>
<evidence type="ECO:0000256" key="3">
    <source>
        <dbReference type="ARBA" id="ARBA00023157"/>
    </source>
</evidence>
<comment type="caution">
    <text evidence="7">The sequence shown here is derived from an EMBL/GenBank/DDBJ whole genome shotgun (WGS) entry which is preliminary data.</text>
</comment>
<proteinExistence type="predicted"/>
<dbReference type="GO" id="GO:0017154">
    <property type="term" value="F:semaphorin receptor activity"/>
    <property type="evidence" value="ECO:0007669"/>
    <property type="project" value="InterPro"/>
</dbReference>
<dbReference type="EMBL" id="JAAGNN010000013">
    <property type="protein sequence ID" value="KAF4080935.1"/>
    <property type="molecule type" value="Genomic_DNA"/>
</dbReference>
<dbReference type="SUPFAM" id="SSF101912">
    <property type="entry name" value="Sema domain"/>
    <property type="match status" value="1"/>
</dbReference>
<keyword evidence="3" id="KW-1015">Disulfide bond</keyword>
<dbReference type="GO" id="GO:0007162">
    <property type="term" value="P:negative regulation of cell adhesion"/>
    <property type="evidence" value="ECO:0007669"/>
    <property type="project" value="TreeGrafter"/>
</dbReference>
<dbReference type="PANTHER" id="PTHR22625:SF4">
    <property type="entry name" value="PLEXIN-C1"/>
    <property type="match status" value="1"/>
</dbReference>
<dbReference type="SUPFAM" id="SSF103575">
    <property type="entry name" value="Plexin repeat"/>
    <property type="match status" value="1"/>
</dbReference>
<dbReference type="Proteomes" id="UP000593565">
    <property type="component" value="Unassembled WGS sequence"/>
</dbReference>
<dbReference type="Gene3D" id="2.60.40.10">
    <property type="entry name" value="Immunoglobulins"/>
    <property type="match status" value="2"/>
</dbReference>
<dbReference type="Pfam" id="PF01437">
    <property type="entry name" value="PSI"/>
    <property type="match status" value="1"/>
</dbReference>
<dbReference type="InterPro" id="IPR013783">
    <property type="entry name" value="Ig-like_fold"/>
</dbReference>
<accession>A0A7J6ADA8</accession>
<dbReference type="GO" id="GO:0007399">
    <property type="term" value="P:nervous system development"/>
    <property type="evidence" value="ECO:0007669"/>
    <property type="project" value="UniProtKB-ARBA"/>
</dbReference>
<dbReference type="InterPro" id="IPR031148">
    <property type="entry name" value="Plexin"/>
</dbReference>
<dbReference type="GO" id="GO:0050772">
    <property type="term" value="P:positive regulation of axonogenesis"/>
    <property type="evidence" value="ECO:0007669"/>
    <property type="project" value="TreeGrafter"/>
</dbReference>
<comment type="subcellular location">
    <subcellularLocation>
        <location evidence="1">Membrane</location>
    </subcellularLocation>
</comment>
<keyword evidence="6" id="KW-0732">Signal</keyword>
<sequence length="883" mass="98442">MRTVLLGIFILLKGAICTSEYNFNDVIRHFAVGNGKVFVVTDSQLHQMRHDLEVEKIKVISNTTQQNSVNVLLPFEANRTLITCGTLDTGHCEILDINDITRTVYRENLLPVLALGNKSVAFLVDYPGVSNGTYMLLGRENNDEKKTISDSSVTWLNTLYTQEGDILSKTDYPSGAEVRIDIPHVEWVDGFQVSSQFQSYLFANINSKGKNKKVVFLKMDNKQKKSEMIKSLKVATLRCCDDQLRPKLVSSAFISSESSLLWMGIFSAELPHTENTVLAVYNITASRPVDPDPEEFTCRPACSTSPQNNEAFVDPLAVVFKHNSMTSVAAKSKGSWTVLYIATANGQLIKLVLDPIAVAGRKVLYRSDDDWMVFPRMYFDPVDHNYIYIALRNQIKRVAVTQCGMYDTLRDCIGSMDPFCGWCGVTKRCCLQKECKAPSWISIAKDSFQKELISFQVISLIPGEANLTVHLHLKATESLPLTCTFKAGSVDLCTSPVAHFPSCSCNFPENHLSSDRLKVTVIVNIIDQIFTDSLTLRSCPNITENTQSDAQCTACVSAGCSWNNSSMKCTWTPKSAPYVHIQDICKQSSSEKNNMPEILALWPNEVSFHGKNNAVIKGKNLELVERIRFQGFMDCSLKESPVLERSNDTLRFHIPSGNKETVRVCVVTAGGRCYSNATVTYISQPTCTELQPGVTWSSGERKIQLFGSKLEVVDSVSIDTFPNEIILKSYKKSFWFHTHKQREFRAAGQFAVSLRVANSTVACLGTLSYHPDPEFISFTTSKVVNDVLVIIQKKEDRLNLTEEELTVWGIQEEKPFECKIVEVKSSVVICKISGDKDGEIKVDSLRIGLVNVTETVLETRGAAYPFILVALIILILLGAVGEY</sequence>
<keyword evidence="4" id="KW-0325">Glycoprotein</keyword>
<evidence type="ECO:0000313" key="7">
    <source>
        <dbReference type="EMBL" id="KAF4080935.1"/>
    </source>
</evidence>
<evidence type="ECO:0000256" key="2">
    <source>
        <dbReference type="ARBA" id="ARBA00023136"/>
    </source>
</evidence>
<feature type="transmembrane region" description="Helical" evidence="5">
    <location>
        <begin position="862"/>
        <end position="880"/>
    </location>
</feature>
<evidence type="ECO:0000313" key="8">
    <source>
        <dbReference type="Proteomes" id="UP000593565"/>
    </source>
</evidence>
<dbReference type="GO" id="GO:0030334">
    <property type="term" value="P:regulation of cell migration"/>
    <property type="evidence" value="ECO:0007669"/>
    <property type="project" value="TreeGrafter"/>
</dbReference>
<keyword evidence="8" id="KW-1185">Reference proteome</keyword>
<evidence type="ECO:0000256" key="6">
    <source>
        <dbReference type="SAM" id="SignalP"/>
    </source>
</evidence>
<keyword evidence="5" id="KW-1133">Transmembrane helix</keyword>
<dbReference type="Gene3D" id="2.130.10.10">
    <property type="entry name" value="YVTN repeat-like/Quinoprotein amine dehydrogenase"/>
    <property type="match status" value="2"/>
</dbReference>
<dbReference type="InterPro" id="IPR002165">
    <property type="entry name" value="Plexin_repeat"/>
</dbReference>
<keyword evidence="2 5" id="KW-0472">Membrane</keyword>
<dbReference type="InterPro" id="IPR036352">
    <property type="entry name" value="Semap_dom_sf"/>
</dbReference>
<evidence type="ECO:0000256" key="4">
    <source>
        <dbReference type="ARBA" id="ARBA00023180"/>
    </source>
</evidence>
<dbReference type="PANTHER" id="PTHR22625">
    <property type="entry name" value="PLEXIN"/>
    <property type="match status" value="1"/>
</dbReference>
<dbReference type="GO" id="GO:0008360">
    <property type="term" value="P:regulation of cell shape"/>
    <property type="evidence" value="ECO:0007669"/>
    <property type="project" value="TreeGrafter"/>
</dbReference>
<keyword evidence="5" id="KW-0812">Transmembrane</keyword>
<dbReference type="InterPro" id="IPR015943">
    <property type="entry name" value="WD40/YVTN_repeat-like_dom_sf"/>
</dbReference>
<dbReference type="AlphaFoldDB" id="A0A7J6ADA8"/>
<dbReference type="GO" id="GO:0005886">
    <property type="term" value="C:plasma membrane"/>
    <property type="evidence" value="ECO:0007669"/>
    <property type="project" value="TreeGrafter"/>
</dbReference>
<evidence type="ECO:0000256" key="5">
    <source>
        <dbReference type="SAM" id="Phobius"/>
    </source>
</evidence>
<protein>
    <submittedName>
        <fullName evidence="7">Uncharacterized protein</fullName>
    </submittedName>
</protein>